<dbReference type="PROSITE" id="PS00615">
    <property type="entry name" value="C_TYPE_LECTIN_1"/>
    <property type="match status" value="2"/>
</dbReference>
<sequence>MRGLLRGSVSTFGVILTVAILCCFANRAASSDNNLFTIRHENSNKCIQVKSQHLILGNCEETDESLWTWVSQHRLFNLGSQKCLGLETVKSTNTLKMFACDSELSLWWRCVGDSILSTSQNKLALKNGIPTVSLNSSDAWRRSNSSDTICKFPYSESYTRDGNAYGKPCEFPFLHNNTWYYDCIYNEKYAGGKWCSITTYFNQDKQWGFCLKREDGCQNTWEQFKDSGNCYQLNTQAALSWKAAYLSCKKQGSDLVSITSASELNYIRTKDGVAEIFWIGLNQLDVSGGWQWSDHTPLNFVNWNSEMQDVSPLEGNDCAAMNADTGDWKSFPCDTPLPYVCKKQVNDSQLDFPDIQNNVETQCESGWYADNGFCYMLKNNIASWNDSYQLCNELNSSLISIHSLADVELVITKLHNDTKDKIWIGLMNKEIPAFFKWSDDSKVIFTYWDQNEPRVSFKSLPNCVFYSGKFGRWSILPCNNKLKFVCMKKGKVLEERKSDKTCSPSKEWKKHGDYCYRIDKNEVFFGSVCNLTIANRFEQEFINTLIRMHNKLEEKYFWTGLQDISSSGEYRWGSVDGNNEMLTYTNWGSFQPEFRGGCVAMSDGRYLGKWEVKDCQTFKAYSICKKYVGPKRETEIMPKITDPCPQGWSRGSGLSCYKFFHKERVLRTRTWEEAERFCEALGGHLPSFSNSEEIRELHIILREIISDDRWVWIGLNKRNPDLLGSWQWSDDKPVSSVVMPLEFREDDYDLRDCAAVKTLSRKRRPLYHIYLFEDREEDFYLKPFHCDVQLEWVCQIPKGSTPKRPEWYKPDEEGIYGPTVNIDGSEFWFVVNKHLSYQEASLYCSENGSDLAYVTSFTALNGILNTILKLSDENQNWWFKYRIPTAHYRLPFFSHYFEHYPRKCWHISYRSWLRGSSLGCSAKLPFVCEKYNASLLETGDPGYKPPEESCPENWIFFLNKCYRKVTPQSMTFQEANDYCQSVGGLLPSIKSQLEQDFITTLLPGLPPKIWIGLRSQVHMHVSKWTDDSDLDYVNFHPLLQGRLKRIQFNVFNEEESNQCGVLLNNPKAYLGTWNFTSCADTLPLAICQKDAASIENQTIQVPEHTMKYLNVTYTIILKKLTWFDAQEECLKSNMSLVSITEQYQQAFLGSQVALHNHQLWIGLTSNDDGRHYHWSDEKHISFSRWSEEGKDLLGDCVYLDTDGFWKTSECYTEKPGAVCYLPGSDTETQEAYPGSIKCPHQVKNMPWIAYQNSCYTFLIPQNRRSGLKAVEANHLCRKMNSNASLLSIRDEDENDFILEQFQSFSGLVQWMWLGLIYETDGKLLKWYDDTYVSYNNWRNGRPNIRNNLFLAGVNVDGFWDIYDNSRNNWLYWQFGFHSLLVCKLDLEPKISQPPLPTKLPYKNNVYWILRQQLNWYDAWKECKQKGSDLASIHSISEQVFLEDIVKHDGFPLWIGLSTHNGNDSDFEWSDGSRFDYQPWEYQHSHSFGNCFAMDTKGIWNRRKCTSQGDGAICYLSSNKVQLKQTETSSKCPDPPNGASQWLYYKEYCYAFDMAFYNYSTYTADTARKACKKLDPSADLLTIKDGEENKFVSTHLKEYYFITGKVWLGIQFNDKSLNWLDGSEVKYTNWANETEKANGQCSVVFSANGTWSKADCNNEPSRVVCKIPQVSRHSGGAIAVCVIVVIALLVGLGYFLYRKMQLHSTGLASVRYERGMYDDETDTMFSRNDD</sequence>
<evidence type="ECO:0000313" key="20">
    <source>
        <dbReference type="EMBL" id="LAA76237.1"/>
    </source>
</evidence>
<keyword evidence="14" id="KW-0325">Glycoprotein</keyword>
<keyword evidence="12 15" id="KW-1015">Disulfide bond</keyword>
<dbReference type="SMART" id="SM00059">
    <property type="entry name" value="FN2"/>
    <property type="match status" value="1"/>
</dbReference>
<dbReference type="FunFam" id="3.10.100.10:FF:000043">
    <property type="entry name" value="lymphocyte antigen 75 precursor"/>
    <property type="match status" value="1"/>
</dbReference>
<reference evidence="20" key="2">
    <citation type="submission" date="2017-11" db="EMBL/GenBank/DDBJ databases">
        <title>Coralsnake Venomics: Analyses of Venom Gland Transcriptomes and Proteomes of Six Brazilian Taxa.</title>
        <authorList>
            <person name="Aird S.D."/>
            <person name="Jorge da Silva N."/>
            <person name="Qiu L."/>
            <person name="Villar-Briones A."/>
            <person name="Aparecida-Saddi V."/>
            <person name="Campos-Telles M.P."/>
            <person name="Grau M."/>
            <person name="Mikheyev A.S."/>
        </authorList>
    </citation>
    <scope>NUCLEOTIDE SEQUENCE</scope>
    <source>
        <tissue evidence="20">Venom_gland</tissue>
    </source>
</reference>
<keyword evidence="13" id="KW-0675">Receptor</keyword>
<dbReference type="PROSITE" id="PS50041">
    <property type="entry name" value="C_TYPE_LECTIN_2"/>
    <property type="match status" value="9"/>
</dbReference>
<feature type="domain" description="C-type lectin" evidence="18">
    <location>
        <begin position="1250"/>
        <end position="1360"/>
    </location>
</feature>
<feature type="domain" description="C-type lectin" evidence="18">
    <location>
        <begin position="506"/>
        <end position="621"/>
    </location>
</feature>
<reference evidence="20" key="1">
    <citation type="submission" date="2017-07" db="EMBL/GenBank/DDBJ databases">
        <authorList>
            <person name="Mikheyev A."/>
            <person name="Grau M."/>
        </authorList>
    </citation>
    <scope>NUCLEOTIDE SEQUENCE</scope>
    <source>
        <tissue evidence="20">Venom_gland</tissue>
    </source>
</reference>
<evidence type="ECO:0000256" key="13">
    <source>
        <dbReference type="ARBA" id="ARBA00023170"/>
    </source>
</evidence>
<evidence type="ECO:0000256" key="14">
    <source>
        <dbReference type="ARBA" id="ARBA00023180"/>
    </source>
</evidence>
<keyword evidence="7 17" id="KW-0732">Signal</keyword>
<dbReference type="FunFam" id="3.10.100.10:FF:000066">
    <property type="entry name" value="Lymphocyte antigen 75"/>
    <property type="match status" value="1"/>
</dbReference>
<name>A0A2D4HWA4_MICLE</name>
<evidence type="ECO:0000256" key="3">
    <source>
        <dbReference type="ARBA" id="ARBA00006250"/>
    </source>
</evidence>
<feature type="domain" description="C-type lectin" evidence="18">
    <location>
        <begin position="1108"/>
        <end position="1210"/>
    </location>
</feature>
<dbReference type="CDD" id="cd00037">
    <property type="entry name" value="CLECT"/>
    <property type="match status" value="10"/>
</dbReference>
<dbReference type="PROSITE" id="PS50231">
    <property type="entry name" value="RICIN_B_LECTIN"/>
    <property type="match status" value="1"/>
</dbReference>
<dbReference type="InterPro" id="IPR036943">
    <property type="entry name" value="FN_type2_sf"/>
</dbReference>
<dbReference type="FunFam" id="3.10.100.10:FF:000047">
    <property type="entry name" value="lymphocyte antigen 75"/>
    <property type="match status" value="1"/>
</dbReference>
<dbReference type="SUPFAM" id="SSF56436">
    <property type="entry name" value="C-type lectin-like"/>
    <property type="match status" value="10"/>
</dbReference>
<accession>A0A2D4HWA4</accession>
<feature type="domain" description="C-type lectin" evidence="18">
    <location>
        <begin position="226"/>
        <end position="342"/>
    </location>
</feature>
<keyword evidence="9" id="KW-0106">Calcium</keyword>
<dbReference type="Pfam" id="PF24562">
    <property type="entry name" value="CysR_MRC2_N"/>
    <property type="match status" value="1"/>
</dbReference>
<dbReference type="EMBL" id="IACK01057713">
    <property type="protein sequence ID" value="LAA76237.1"/>
    <property type="molecule type" value="Transcribed_RNA"/>
</dbReference>
<feature type="domain" description="C-type lectin" evidence="18">
    <location>
        <begin position="957"/>
        <end position="1078"/>
    </location>
</feature>
<evidence type="ECO:0000256" key="1">
    <source>
        <dbReference type="ARBA" id="ARBA00004167"/>
    </source>
</evidence>
<dbReference type="GO" id="GO:0016020">
    <property type="term" value="C:membrane"/>
    <property type="evidence" value="ECO:0007669"/>
    <property type="project" value="UniProtKB-SubCell"/>
</dbReference>
<dbReference type="CDD" id="cd00062">
    <property type="entry name" value="FN2"/>
    <property type="match status" value="1"/>
</dbReference>
<comment type="subcellular location">
    <subcellularLocation>
        <location evidence="1">Membrane</location>
        <topology evidence="1">Single-pass membrane protein</topology>
    </subcellularLocation>
    <subcellularLocation>
        <location evidence="2">Secreted</location>
    </subcellularLocation>
</comment>
<keyword evidence="5" id="KW-0254">Endocytosis</keyword>
<evidence type="ECO:0000256" key="15">
    <source>
        <dbReference type="PROSITE-ProRule" id="PRU00479"/>
    </source>
</evidence>
<dbReference type="PANTHER" id="PTHR22803">
    <property type="entry name" value="MANNOSE, PHOSPHOLIPASE, LECTIN RECEPTOR RELATED"/>
    <property type="match status" value="1"/>
</dbReference>
<feature type="domain" description="C-type lectin" evidence="18">
    <location>
        <begin position="1401"/>
        <end position="1507"/>
    </location>
</feature>
<dbReference type="Pfam" id="PF00040">
    <property type="entry name" value="fn2"/>
    <property type="match status" value="1"/>
</dbReference>
<evidence type="ECO:0000256" key="9">
    <source>
        <dbReference type="ARBA" id="ARBA00022837"/>
    </source>
</evidence>
<organism evidence="20">
    <name type="scientific">Micrurus lemniscatus lemniscatus</name>
    <dbReference type="NCBI Taxonomy" id="129467"/>
    <lineage>
        <taxon>Eukaryota</taxon>
        <taxon>Metazoa</taxon>
        <taxon>Chordata</taxon>
        <taxon>Craniata</taxon>
        <taxon>Vertebrata</taxon>
        <taxon>Euteleostomi</taxon>
        <taxon>Lepidosauria</taxon>
        <taxon>Squamata</taxon>
        <taxon>Bifurcata</taxon>
        <taxon>Unidentata</taxon>
        <taxon>Episquamata</taxon>
        <taxon>Toxicofera</taxon>
        <taxon>Serpentes</taxon>
        <taxon>Colubroidea</taxon>
        <taxon>Elapidae</taxon>
        <taxon>Elapinae</taxon>
        <taxon>Micrurus</taxon>
    </lineage>
</organism>
<evidence type="ECO:0000256" key="11">
    <source>
        <dbReference type="ARBA" id="ARBA00023136"/>
    </source>
</evidence>
<feature type="signal peptide" evidence="17">
    <location>
        <begin position="1"/>
        <end position="30"/>
    </location>
</feature>
<dbReference type="GO" id="GO:0006897">
    <property type="term" value="P:endocytosis"/>
    <property type="evidence" value="ECO:0007669"/>
    <property type="project" value="UniProtKB-KW"/>
</dbReference>
<dbReference type="InterPro" id="IPR016186">
    <property type="entry name" value="C-type_lectin-like/link_sf"/>
</dbReference>
<dbReference type="SUPFAM" id="SSF57440">
    <property type="entry name" value="Kringle-like"/>
    <property type="match status" value="1"/>
</dbReference>
<feature type="chain" id="PRO_5013682901" description="Lymphocyte antigen 75" evidence="17">
    <location>
        <begin position="31"/>
        <end position="1729"/>
    </location>
</feature>
<dbReference type="Gene3D" id="2.80.10.50">
    <property type="match status" value="1"/>
</dbReference>
<dbReference type="InterPro" id="IPR001304">
    <property type="entry name" value="C-type_lectin-like"/>
</dbReference>
<dbReference type="InterPro" id="IPR050111">
    <property type="entry name" value="C-type_lectin/snaclec_domain"/>
</dbReference>
<feature type="transmembrane region" description="Helical" evidence="16">
    <location>
        <begin position="1674"/>
        <end position="1696"/>
    </location>
</feature>
<dbReference type="InterPro" id="IPR016187">
    <property type="entry name" value="CTDL_fold"/>
</dbReference>
<evidence type="ECO:0000256" key="7">
    <source>
        <dbReference type="ARBA" id="ARBA00022729"/>
    </source>
</evidence>
<evidence type="ECO:0008006" key="21">
    <source>
        <dbReference type="Google" id="ProtNLM"/>
    </source>
</evidence>
<evidence type="ECO:0000256" key="4">
    <source>
        <dbReference type="ARBA" id="ARBA00022525"/>
    </source>
</evidence>
<dbReference type="PROSITE" id="PS51092">
    <property type="entry name" value="FN2_2"/>
    <property type="match status" value="1"/>
</dbReference>
<dbReference type="Gene3D" id="3.10.100.10">
    <property type="entry name" value="Mannose-Binding Protein A, subunit A"/>
    <property type="match status" value="10"/>
</dbReference>
<keyword evidence="6 16" id="KW-0812">Transmembrane</keyword>
<evidence type="ECO:0000256" key="2">
    <source>
        <dbReference type="ARBA" id="ARBA00004613"/>
    </source>
</evidence>
<keyword evidence="11 16" id="KW-0472">Membrane</keyword>
<dbReference type="GO" id="GO:0005576">
    <property type="term" value="C:extracellular region"/>
    <property type="evidence" value="ECO:0007669"/>
    <property type="project" value="UniProtKB-SubCell"/>
</dbReference>
<dbReference type="InterPro" id="IPR018378">
    <property type="entry name" value="C-type_lectin_CS"/>
</dbReference>
<dbReference type="InterPro" id="IPR000562">
    <property type="entry name" value="FN_type2_dom"/>
</dbReference>
<dbReference type="InterPro" id="IPR013806">
    <property type="entry name" value="Kringle-like"/>
</dbReference>
<dbReference type="FunFam" id="3.10.100.10:FF:000036">
    <property type="entry name" value="Lymphocyte antigen 75"/>
    <property type="match status" value="1"/>
</dbReference>
<protein>
    <recommendedName>
        <fullName evidence="21">Lymphocyte antigen 75</fullName>
    </recommendedName>
</protein>
<keyword evidence="10 16" id="KW-1133">Transmembrane helix</keyword>
<feature type="disulfide bond" evidence="15">
    <location>
        <begin position="183"/>
        <end position="210"/>
    </location>
</feature>
<evidence type="ECO:0000256" key="5">
    <source>
        <dbReference type="ARBA" id="ARBA00022583"/>
    </source>
</evidence>
<dbReference type="SMART" id="SM00034">
    <property type="entry name" value="CLECT"/>
    <property type="match status" value="10"/>
</dbReference>
<dbReference type="SMART" id="SM00458">
    <property type="entry name" value="RICIN"/>
    <property type="match status" value="1"/>
</dbReference>
<feature type="domain" description="C-type lectin" evidence="18">
    <location>
        <begin position="1544"/>
        <end position="1656"/>
    </location>
</feature>
<evidence type="ECO:0000256" key="10">
    <source>
        <dbReference type="ARBA" id="ARBA00022989"/>
    </source>
</evidence>
<evidence type="ECO:0000259" key="19">
    <source>
        <dbReference type="PROSITE" id="PS51092"/>
    </source>
</evidence>
<dbReference type="InterPro" id="IPR035992">
    <property type="entry name" value="Ricin_B-like_lectins"/>
</dbReference>
<evidence type="ECO:0000256" key="16">
    <source>
        <dbReference type="SAM" id="Phobius"/>
    </source>
</evidence>
<feature type="domain" description="Fibronectin type-II" evidence="19">
    <location>
        <begin position="164"/>
        <end position="212"/>
    </location>
</feature>
<evidence type="ECO:0000256" key="8">
    <source>
        <dbReference type="ARBA" id="ARBA00022737"/>
    </source>
</evidence>
<evidence type="ECO:0000256" key="17">
    <source>
        <dbReference type="SAM" id="SignalP"/>
    </source>
</evidence>
<evidence type="ECO:0000256" key="6">
    <source>
        <dbReference type="ARBA" id="ARBA00022692"/>
    </source>
</evidence>
<proteinExistence type="inferred from homology"/>
<keyword evidence="4" id="KW-0964">Secreted</keyword>
<dbReference type="Gene3D" id="2.10.10.10">
    <property type="entry name" value="Fibronectin, type II, collagen-binding"/>
    <property type="match status" value="1"/>
</dbReference>
<keyword evidence="8" id="KW-0677">Repeat</keyword>
<dbReference type="SUPFAM" id="SSF50370">
    <property type="entry name" value="Ricin B-like lectins"/>
    <property type="match status" value="1"/>
</dbReference>
<dbReference type="FunFam" id="3.10.100.10:FF:000051">
    <property type="entry name" value="Lymphocyte antigen 75 variant"/>
    <property type="match status" value="1"/>
</dbReference>
<feature type="domain" description="C-type lectin" evidence="18">
    <location>
        <begin position="652"/>
        <end position="795"/>
    </location>
</feature>
<feature type="domain" description="C-type lectin" evidence="18">
    <location>
        <begin position="370"/>
        <end position="487"/>
    </location>
</feature>
<feature type="disulfide bond" evidence="15">
    <location>
        <begin position="169"/>
        <end position="195"/>
    </location>
</feature>
<comment type="similarity">
    <text evidence="3">Belongs to the true venom lectin family.</text>
</comment>
<evidence type="ECO:0000259" key="18">
    <source>
        <dbReference type="PROSITE" id="PS50041"/>
    </source>
</evidence>
<dbReference type="InterPro" id="IPR000772">
    <property type="entry name" value="Ricin_B_lectin"/>
</dbReference>
<dbReference type="Pfam" id="PF00059">
    <property type="entry name" value="Lectin_C"/>
    <property type="match status" value="9"/>
</dbReference>
<dbReference type="FunFam" id="3.10.100.10:FF:000049">
    <property type="entry name" value="Lymphocyte antigen 75 variant"/>
    <property type="match status" value="1"/>
</dbReference>
<evidence type="ECO:0000256" key="12">
    <source>
        <dbReference type="ARBA" id="ARBA00023157"/>
    </source>
</evidence>